<dbReference type="GO" id="GO:0015031">
    <property type="term" value="P:protein transport"/>
    <property type="evidence" value="ECO:0007669"/>
    <property type="project" value="UniProtKB-KW"/>
</dbReference>
<evidence type="ECO:0000256" key="13">
    <source>
        <dbReference type="HAMAP-Rule" id="MF_00233"/>
    </source>
</evidence>
<dbReference type="CDD" id="cd16326">
    <property type="entry name" value="LolB"/>
    <property type="match status" value="1"/>
</dbReference>
<evidence type="ECO:0000256" key="2">
    <source>
        <dbReference type="ARBA" id="ARBA00009696"/>
    </source>
</evidence>
<evidence type="ECO:0000256" key="8">
    <source>
        <dbReference type="ARBA" id="ARBA00023136"/>
    </source>
</evidence>
<keyword evidence="15" id="KW-1185">Reference proteome</keyword>
<evidence type="ECO:0000313" key="14">
    <source>
        <dbReference type="EMBL" id="GAL19854.1"/>
    </source>
</evidence>
<dbReference type="Gene3D" id="2.50.20.10">
    <property type="entry name" value="Lipoprotein localisation LolA/LolB/LppX"/>
    <property type="match status" value="1"/>
</dbReference>
<dbReference type="Pfam" id="PF03550">
    <property type="entry name" value="LolB"/>
    <property type="match status" value="1"/>
</dbReference>
<keyword evidence="9 13" id="KW-0564">Palmitate</keyword>
<keyword evidence="12 13" id="KW-0449">Lipoprotein</keyword>
<dbReference type="InterPro" id="IPR004565">
    <property type="entry name" value="OM_lipoprot_LolB"/>
</dbReference>
<comment type="function">
    <text evidence="13">Plays a critical role in the incorporation of lipoproteins in the outer membrane after they are released by the LolA protein.</text>
</comment>
<proteinExistence type="inferred from homology"/>
<evidence type="ECO:0000256" key="5">
    <source>
        <dbReference type="ARBA" id="ARBA00022448"/>
    </source>
</evidence>
<evidence type="ECO:0000256" key="6">
    <source>
        <dbReference type="ARBA" id="ARBA00022729"/>
    </source>
</evidence>
<dbReference type="RefSeq" id="WP_042473935.1">
    <property type="nucleotide sequence ID" value="NZ_CP090438.1"/>
</dbReference>
<dbReference type="Proteomes" id="UP000029228">
    <property type="component" value="Unassembled WGS sequence"/>
</dbReference>
<evidence type="ECO:0000256" key="3">
    <source>
        <dbReference type="ARBA" id="ARBA00011245"/>
    </source>
</evidence>
<evidence type="ECO:0000256" key="1">
    <source>
        <dbReference type="ARBA" id="ARBA00004459"/>
    </source>
</evidence>
<evidence type="ECO:0000256" key="10">
    <source>
        <dbReference type="ARBA" id="ARBA00023186"/>
    </source>
</evidence>
<dbReference type="GO" id="GO:0009279">
    <property type="term" value="C:cell outer membrane"/>
    <property type="evidence" value="ECO:0007669"/>
    <property type="project" value="UniProtKB-SubCell"/>
</dbReference>
<evidence type="ECO:0000313" key="15">
    <source>
        <dbReference type="Proteomes" id="UP000029228"/>
    </source>
</evidence>
<evidence type="ECO:0000256" key="9">
    <source>
        <dbReference type="ARBA" id="ARBA00023139"/>
    </source>
</evidence>
<keyword evidence="6 13" id="KW-0732">Signal</keyword>
<dbReference type="GO" id="GO:0044874">
    <property type="term" value="P:lipoprotein localization to outer membrane"/>
    <property type="evidence" value="ECO:0007669"/>
    <property type="project" value="UniProtKB-UniRule"/>
</dbReference>
<evidence type="ECO:0000256" key="7">
    <source>
        <dbReference type="ARBA" id="ARBA00022927"/>
    </source>
</evidence>
<name>A0A090S016_9VIBR</name>
<dbReference type="HAMAP" id="MF_00233">
    <property type="entry name" value="LolB"/>
    <property type="match status" value="1"/>
</dbReference>
<evidence type="ECO:0000256" key="11">
    <source>
        <dbReference type="ARBA" id="ARBA00023237"/>
    </source>
</evidence>
<dbReference type="InterPro" id="IPR029046">
    <property type="entry name" value="LolA/LolB/LppX"/>
</dbReference>
<evidence type="ECO:0000256" key="4">
    <source>
        <dbReference type="ARBA" id="ARBA00016202"/>
    </source>
</evidence>
<keyword evidence="5 13" id="KW-0813">Transport</keyword>
<dbReference type="OrthoDB" id="9797618at2"/>
<keyword evidence="10 13" id="KW-0143">Chaperone</keyword>
<accession>A0A090S016</accession>
<comment type="similarity">
    <text evidence="2 13">Belongs to the LolB family.</text>
</comment>
<dbReference type="PROSITE" id="PS51257">
    <property type="entry name" value="PROKAR_LIPOPROTEIN"/>
    <property type="match status" value="1"/>
</dbReference>
<evidence type="ECO:0000256" key="12">
    <source>
        <dbReference type="ARBA" id="ARBA00023288"/>
    </source>
</evidence>
<dbReference type="AlphaFoldDB" id="A0A090S016"/>
<dbReference type="NCBIfam" id="TIGR00548">
    <property type="entry name" value="lolB"/>
    <property type="match status" value="1"/>
</dbReference>
<keyword evidence="7 13" id="KW-0653">Protein transport</keyword>
<reference evidence="14 15" key="1">
    <citation type="submission" date="2014-09" db="EMBL/GenBank/DDBJ databases">
        <title>Vibrio maritimus JCM 19235. (C45) whole genome shotgun sequence.</title>
        <authorList>
            <person name="Sawabe T."/>
            <person name="Meirelles P."/>
            <person name="Nakanishi M."/>
            <person name="Sayaka M."/>
            <person name="Hattori M."/>
            <person name="Ohkuma M."/>
        </authorList>
    </citation>
    <scope>NUCLEOTIDE SEQUENCE [LARGE SCALE GENOMIC DNA]</scope>
    <source>
        <strain evidence="15">JCM19235</strain>
    </source>
</reference>
<comment type="subunit">
    <text evidence="3 13">Monomer.</text>
</comment>
<gene>
    <name evidence="13" type="primary">lolB</name>
    <name evidence="14" type="ORF">JCM19235_4054</name>
</gene>
<protein>
    <recommendedName>
        <fullName evidence="4 13">Outer-membrane lipoprotein LolB</fullName>
    </recommendedName>
</protein>
<keyword evidence="8 13" id="KW-0472">Membrane</keyword>
<comment type="caution">
    <text evidence="14">The sequence shown here is derived from an EMBL/GenBank/DDBJ whole genome shotgun (WGS) entry which is preliminary data.</text>
</comment>
<keyword evidence="11 13" id="KW-0998">Cell outer membrane</keyword>
<dbReference type="EMBL" id="BBMR01000005">
    <property type="protein sequence ID" value="GAL19854.1"/>
    <property type="molecule type" value="Genomic_DNA"/>
</dbReference>
<dbReference type="SUPFAM" id="SSF89392">
    <property type="entry name" value="Prokaryotic lipoproteins and lipoprotein localization factors"/>
    <property type="match status" value="1"/>
</dbReference>
<comment type="subcellular location">
    <subcellularLocation>
        <location evidence="1 13">Cell outer membrane</location>
        <topology evidence="1 13">Lipid-anchor</topology>
    </subcellularLocation>
</comment>
<dbReference type="STRING" id="990268.JCM19235_4054"/>
<sequence>MTRLYRRFFYTFTALFLIGCSTLPPEPQSVEWQAHRQQLESLTQYTANGKLGYISPEQRQTLNFHWTYSANLTQVRLTTFLGQTVFNLTSTPNGAFIETYDDQKLSGQDANLLIYQLTGLNIPIEQLAGWLIGLPTNADTYQLNDLNTVASLSKELNQKTWALNYTEYRAFNVEDTERTLPMPTRMQLVQDDTKLNLVVSKWTIKQ</sequence>
<organism evidence="14 15">
    <name type="scientific">Vibrio maritimus</name>
    <dbReference type="NCBI Taxonomy" id="990268"/>
    <lineage>
        <taxon>Bacteria</taxon>
        <taxon>Pseudomonadati</taxon>
        <taxon>Pseudomonadota</taxon>
        <taxon>Gammaproteobacteria</taxon>
        <taxon>Vibrionales</taxon>
        <taxon>Vibrionaceae</taxon>
        <taxon>Vibrio</taxon>
    </lineage>
</organism>